<gene>
    <name evidence="4" type="ORF">HMPREF9943_01513</name>
</gene>
<organism evidence="4 5">
    <name type="scientific">Eggerthia catenaformis OT 569 = DSM 20559</name>
    <dbReference type="NCBI Taxonomy" id="999415"/>
    <lineage>
        <taxon>Bacteria</taxon>
        <taxon>Bacillati</taxon>
        <taxon>Bacillota</taxon>
        <taxon>Erysipelotrichia</taxon>
        <taxon>Erysipelotrichales</taxon>
        <taxon>Coprobacillaceae</taxon>
        <taxon>Eggerthia</taxon>
    </lineage>
</organism>
<dbReference type="InterPro" id="IPR000192">
    <property type="entry name" value="Aminotrans_V_dom"/>
</dbReference>
<dbReference type="PIRSF" id="PIRSF005572">
    <property type="entry name" value="NifS"/>
    <property type="match status" value="1"/>
</dbReference>
<dbReference type="GO" id="GO:0003824">
    <property type="term" value="F:catalytic activity"/>
    <property type="evidence" value="ECO:0007669"/>
    <property type="project" value="UniProtKB-ARBA"/>
</dbReference>
<evidence type="ECO:0000313" key="5">
    <source>
        <dbReference type="Proteomes" id="UP000011758"/>
    </source>
</evidence>
<proteinExistence type="predicted"/>
<protein>
    <recommendedName>
        <fullName evidence="3">Aminotransferase class V domain-containing protein</fullName>
    </recommendedName>
</protein>
<dbReference type="EMBL" id="AGEJ01000024">
    <property type="protein sequence ID" value="EMD16110.1"/>
    <property type="molecule type" value="Genomic_DNA"/>
</dbReference>
<dbReference type="PANTHER" id="PTHR11601">
    <property type="entry name" value="CYSTEINE DESULFURYLASE FAMILY MEMBER"/>
    <property type="match status" value="1"/>
</dbReference>
<comment type="caution">
    <text evidence="4">The sequence shown here is derived from an EMBL/GenBank/DDBJ whole genome shotgun (WGS) entry which is preliminary data.</text>
</comment>
<dbReference type="InterPro" id="IPR016454">
    <property type="entry name" value="Cysteine_dSase"/>
</dbReference>
<dbReference type="BioCyc" id="ECAT999415-HMP:GTTI-1568-MONOMER"/>
<dbReference type="AlphaFoldDB" id="M2PZJ7"/>
<evidence type="ECO:0000256" key="1">
    <source>
        <dbReference type="ARBA" id="ARBA00001933"/>
    </source>
</evidence>
<keyword evidence="5" id="KW-1185">Reference proteome</keyword>
<evidence type="ECO:0000256" key="2">
    <source>
        <dbReference type="ARBA" id="ARBA00022898"/>
    </source>
</evidence>
<dbReference type="RefSeq" id="WP_004803687.1">
    <property type="nucleotide sequence ID" value="NZ_KB446649.1"/>
</dbReference>
<evidence type="ECO:0000259" key="3">
    <source>
        <dbReference type="Pfam" id="PF00266"/>
    </source>
</evidence>
<dbReference type="Gene3D" id="3.90.1150.10">
    <property type="entry name" value="Aspartate Aminotransferase, domain 1"/>
    <property type="match status" value="1"/>
</dbReference>
<dbReference type="Pfam" id="PF00266">
    <property type="entry name" value="Aminotran_5"/>
    <property type="match status" value="1"/>
</dbReference>
<dbReference type="Gene3D" id="3.40.640.10">
    <property type="entry name" value="Type I PLP-dependent aspartate aminotransferase-like (Major domain)"/>
    <property type="match status" value="1"/>
</dbReference>
<name>M2PZJ7_9FIRM</name>
<dbReference type="STRING" id="999415.HMPREF9943_01513"/>
<dbReference type="PANTHER" id="PTHR11601:SF50">
    <property type="entry name" value="CYSTEINE DESULFURASE ISCS 2-RELATED"/>
    <property type="match status" value="1"/>
</dbReference>
<comment type="cofactor">
    <cofactor evidence="1">
        <name>pyridoxal 5'-phosphate</name>
        <dbReference type="ChEBI" id="CHEBI:597326"/>
    </cofactor>
</comment>
<accession>M2PZJ7</accession>
<sequence length="370" mass="41773">MTYFDFAANPPVNQDVLDTFYHITKKYYANPNSFHKLGREVNQLIEQSTNHIKEILKTDKEVIYTSGATEANNLAVKGLLERYRNKGRHVLISPFEHNSITASLTSIKNIEIEILPLDHNGQIDLNSLSSKLREDTILVSVTTADSELAILQPIKEIAKLLKNTNTYFHTDASQSIGKVFIDYSDTDLVTLTPHKFYGMNGTGALLKKKDIGLHSLIDGGRSTTIFRSGTPVAANIIAFDKALTIALEKQEERYYKVLAYHDELYDFLSHYTHVHINSTKTSLPHIINFSLPSIKADILAQLFESKDIYLSAKTSCCPAHTPSKPVYALTHNRQYASSSIRLSISHLNTKEDIEIFKNAFDQIYKENFDD</sequence>
<dbReference type="eggNOG" id="COG1104">
    <property type="taxonomic scope" value="Bacteria"/>
</dbReference>
<keyword evidence="2" id="KW-0663">Pyridoxal phosphate</keyword>
<dbReference type="InterPro" id="IPR015424">
    <property type="entry name" value="PyrdxlP-dep_Trfase"/>
</dbReference>
<dbReference type="OrthoDB" id="9808002at2"/>
<dbReference type="SUPFAM" id="SSF53383">
    <property type="entry name" value="PLP-dependent transferases"/>
    <property type="match status" value="1"/>
</dbReference>
<dbReference type="Proteomes" id="UP000011758">
    <property type="component" value="Unassembled WGS sequence"/>
</dbReference>
<dbReference type="InterPro" id="IPR015422">
    <property type="entry name" value="PyrdxlP-dep_Trfase_small"/>
</dbReference>
<dbReference type="InterPro" id="IPR015421">
    <property type="entry name" value="PyrdxlP-dep_Trfase_major"/>
</dbReference>
<reference evidence="4 5" key="1">
    <citation type="submission" date="2013-02" db="EMBL/GenBank/DDBJ databases">
        <title>The Genome Sequence of Lactobacillus catenaformis F0143.</title>
        <authorList>
            <consortium name="The Broad Institute Genome Sequencing Platform"/>
            <person name="Earl A."/>
            <person name="Ward D."/>
            <person name="Feldgarden M."/>
            <person name="Gevers D."/>
            <person name="Izard J."/>
            <person name="Blanton J.M."/>
            <person name="Mathney J."/>
            <person name="Dewhirst F.E."/>
            <person name="Young S.K."/>
            <person name="Zeng Q."/>
            <person name="Gargeya S."/>
            <person name="Fitzgerald M."/>
            <person name="Haas B."/>
            <person name="Abouelleil A."/>
            <person name="Alvarado L."/>
            <person name="Arachchi H.M."/>
            <person name="Berlin A."/>
            <person name="Chapman S.B."/>
            <person name="Gearin G."/>
            <person name="Goldberg J."/>
            <person name="Griggs A."/>
            <person name="Gujja S."/>
            <person name="Hansen M."/>
            <person name="Heiman D."/>
            <person name="Howarth C."/>
            <person name="Larimer J."/>
            <person name="Lui A."/>
            <person name="MacDonald P.J.P."/>
            <person name="McCowen C."/>
            <person name="Montmayeur A."/>
            <person name="Murphy C."/>
            <person name="Neiman D."/>
            <person name="Pearson M."/>
            <person name="Priest M."/>
            <person name="Roberts A."/>
            <person name="Saif S."/>
            <person name="Shea T."/>
            <person name="Sisk P."/>
            <person name="Stolte C."/>
            <person name="Sykes S."/>
            <person name="Wortman J."/>
            <person name="Nusbaum C."/>
            <person name="Birren B."/>
        </authorList>
    </citation>
    <scope>NUCLEOTIDE SEQUENCE [LARGE SCALE GENOMIC DNA]</scope>
    <source>
        <strain evidence="4 5">OT 569</strain>
    </source>
</reference>
<evidence type="ECO:0000313" key="4">
    <source>
        <dbReference type="EMBL" id="EMD16110.1"/>
    </source>
</evidence>
<feature type="domain" description="Aminotransferase class V" evidence="3">
    <location>
        <begin position="3"/>
        <end position="356"/>
    </location>
</feature>